<keyword evidence="1" id="KW-0547">Nucleotide-binding</keyword>
<dbReference type="InterPro" id="IPR036907">
    <property type="entry name" value="5'-Nucleotdase_C_sf"/>
</dbReference>
<sequence>MTRLTLLQLNDLHAYLEPHPELFWEAGAPMTRTTGGLARIKAYFDRVRAECPGAVIALDNGDTFHGTGPVVATRGAFMPELLNTLAFDGMTAHWDFGYGPEQLEQLAAHLSYPMLAANIYREDTSERPFAPFRMIDRGVRVGVLGLASNIVGDMPPRFGEGLRFTDGRAETRDLVRRLREEEGADVVVVLSHLGFPQDCALAAEVPGIDVLLSGHTHNRLTEPQRVGRTLITQAGCHGSFVSRLDLDVTPDQVTLVHHELVEMHAGRPLDQPLAEAISGHLRPFRAAQEEIAGHTEVLLHRGTSLSAPADDFLTAAVAHAAGTSIALSNGWRYGAPIAPGPISRMAVWNLVPHDPPVGQVRLSGSELAQMLEDNLEAVFARDPWQQRGGYVKRMHGVVLYAKPENPHGARVQAIEIAGEPLEPERQYEVAFLTNQAVPHRFGQNRRELTVSAVEAMLAYLKACGPVVAAPPSVHLI</sequence>
<name>A0ABQ2GGI4_9DEIO</name>
<dbReference type="Proteomes" id="UP000639973">
    <property type="component" value="Unassembled WGS sequence"/>
</dbReference>
<comment type="caution">
    <text evidence="3">The sequence shown here is derived from an EMBL/GenBank/DDBJ whole genome shotgun (WGS) entry which is preliminary data.</text>
</comment>
<comment type="similarity">
    <text evidence="1">Belongs to the 5'-nucleotidase family.</text>
</comment>
<dbReference type="InterPro" id="IPR008334">
    <property type="entry name" value="5'-Nucleotdase_C"/>
</dbReference>
<dbReference type="Gene3D" id="3.60.21.10">
    <property type="match status" value="1"/>
</dbReference>
<organism evidence="3 4">
    <name type="scientific">Deinococcus aerolatus</name>
    <dbReference type="NCBI Taxonomy" id="522487"/>
    <lineage>
        <taxon>Bacteria</taxon>
        <taxon>Thermotogati</taxon>
        <taxon>Deinococcota</taxon>
        <taxon>Deinococci</taxon>
        <taxon>Deinococcales</taxon>
        <taxon>Deinococcaceae</taxon>
        <taxon>Deinococcus</taxon>
    </lineage>
</organism>
<evidence type="ECO:0000313" key="3">
    <source>
        <dbReference type="EMBL" id="GGL94109.1"/>
    </source>
</evidence>
<protein>
    <submittedName>
        <fullName evidence="3">Bifunctional metallophosphatase/5'-nucleotidase</fullName>
    </submittedName>
</protein>
<dbReference type="SUPFAM" id="SSF55816">
    <property type="entry name" value="5'-nucleotidase (syn. UDP-sugar hydrolase), C-terminal domain"/>
    <property type="match status" value="1"/>
</dbReference>
<evidence type="ECO:0000259" key="2">
    <source>
        <dbReference type="Pfam" id="PF02872"/>
    </source>
</evidence>
<dbReference type="InterPro" id="IPR006179">
    <property type="entry name" value="5_nucleotidase/apyrase"/>
</dbReference>
<accession>A0ABQ2GGI4</accession>
<dbReference type="InterPro" id="IPR029052">
    <property type="entry name" value="Metallo-depent_PP-like"/>
</dbReference>
<feature type="domain" description="5'-Nucleotidase C-terminal" evidence="2">
    <location>
        <begin position="307"/>
        <end position="430"/>
    </location>
</feature>
<evidence type="ECO:0000256" key="1">
    <source>
        <dbReference type="RuleBase" id="RU362119"/>
    </source>
</evidence>
<dbReference type="EMBL" id="BMOL01000031">
    <property type="protein sequence ID" value="GGL94109.1"/>
    <property type="molecule type" value="Genomic_DNA"/>
</dbReference>
<dbReference type="RefSeq" id="WP_188974246.1">
    <property type="nucleotide sequence ID" value="NZ_BMOL01000031.1"/>
</dbReference>
<reference evidence="4" key="1">
    <citation type="journal article" date="2019" name="Int. J. Syst. Evol. Microbiol.">
        <title>The Global Catalogue of Microorganisms (GCM) 10K type strain sequencing project: providing services to taxonomists for standard genome sequencing and annotation.</title>
        <authorList>
            <consortium name="The Broad Institute Genomics Platform"/>
            <consortium name="The Broad Institute Genome Sequencing Center for Infectious Disease"/>
            <person name="Wu L."/>
            <person name="Ma J."/>
        </authorList>
    </citation>
    <scope>NUCLEOTIDE SEQUENCE [LARGE SCALE GENOMIC DNA]</scope>
    <source>
        <strain evidence="4">JCM 15442</strain>
    </source>
</reference>
<keyword evidence="1" id="KW-0378">Hydrolase</keyword>
<keyword evidence="4" id="KW-1185">Reference proteome</keyword>
<dbReference type="PRINTS" id="PR01607">
    <property type="entry name" value="APYRASEFAMLY"/>
</dbReference>
<dbReference type="Gene3D" id="3.90.780.10">
    <property type="entry name" value="5'-Nucleotidase, C-terminal domain"/>
    <property type="match status" value="1"/>
</dbReference>
<evidence type="ECO:0000313" key="4">
    <source>
        <dbReference type="Proteomes" id="UP000639973"/>
    </source>
</evidence>
<dbReference type="SUPFAM" id="SSF56300">
    <property type="entry name" value="Metallo-dependent phosphatases"/>
    <property type="match status" value="1"/>
</dbReference>
<dbReference type="Pfam" id="PF02872">
    <property type="entry name" value="5_nucleotid_C"/>
    <property type="match status" value="1"/>
</dbReference>
<proteinExistence type="inferred from homology"/>
<dbReference type="PANTHER" id="PTHR11575">
    <property type="entry name" value="5'-NUCLEOTIDASE-RELATED"/>
    <property type="match status" value="1"/>
</dbReference>
<dbReference type="PANTHER" id="PTHR11575:SF24">
    <property type="entry name" value="5'-NUCLEOTIDASE"/>
    <property type="match status" value="1"/>
</dbReference>
<gene>
    <name evidence="3" type="ORF">GCM10010840_35170</name>
</gene>